<keyword evidence="2" id="KW-1133">Transmembrane helix</keyword>
<evidence type="ECO:0000313" key="3">
    <source>
        <dbReference type="EMBL" id="MCQ8239483.1"/>
    </source>
</evidence>
<dbReference type="RefSeq" id="WP_422918220.1">
    <property type="nucleotide sequence ID" value="NZ_JAMZEJ010000001.1"/>
</dbReference>
<dbReference type="EMBL" id="JAMZEJ010000001">
    <property type="protein sequence ID" value="MCQ8239483.1"/>
    <property type="molecule type" value="Genomic_DNA"/>
</dbReference>
<name>A0ABT1VT02_9PROT</name>
<accession>A0ABT1VT02</accession>
<feature type="transmembrane region" description="Helical" evidence="2">
    <location>
        <begin position="27"/>
        <end position="47"/>
    </location>
</feature>
<feature type="transmembrane region" description="Helical" evidence="2">
    <location>
        <begin position="91"/>
        <end position="112"/>
    </location>
</feature>
<feature type="region of interest" description="Disordered" evidence="1">
    <location>
        <begin position="182"/>
        <end position="220"/>
    </location>
</feature>
<reference evidence="3 4" key="1">
    <citation type="submission" date="2022-06" db="EMBL/GenBank/DDBJ databases">
        <title>Rhizosaccharibacter gen. nov. sp. nov. KSS12, endophytic bacteria isolated from sugarcane.</title>
        <authorList>
            <person name="Pitiwittayakul N."/>
        </authorList>
    </citation>
    <scope>NUCLEOTIDE SEQUENCE [LARGE SCALE GENOMIC DNA]</scope>
    <source>
        <strain evidence="3 4">KSS12</strain>
    </source>
</reference>
<protein>
    <submittedName>
        <fullName evidence="3">Uncharacterized protein</fullName>
    </submittedName>
</protein>
<keyword evidence="2" id="KW-0812">Transmembrane</keyword>
<evidence type="ECO:0000256" key="2">
    <source>
        <dbReference type="SAM" id="Phobius"/>
    </source>
</evidence>
<proteinExistence type="predicted"/>
<evidence type="ECO:0000256" key="1">
    <source>
        <dbReference type="SAM" id="MobiDB-lite"/>
    </source>
</evidence>
<dbReference type="Proteomes" id="UP001524547">
    <property type="component" value="Unassembled WGS sequence"/>
</dbReference>
<comment type="caution">
    <text evidence="3">The sequence shown here is derived from an EMBL/GenBank/DDBJ whole genome shotgun (WGS) entry which is preliminary data.</text>
</comment>
<gene>
    <name evidence="3" type="ORF">NFI88_01335</name>
</gene>
<keyword evidence="4" id="KW-1185">Reference proteome</keyword>
<feature type="region of interest" description="Disordered" evidence="1">
    <location>
        <begin position="50"/>
        <end position="78"/>
    </location>
</feature>
<organism evidence="3 4">
    <name type="scientific">Rhizosaccharibacter radicis</name>
    <dbReference type="NCBI Taxonomy" id="2782605"/>
    <lineage>
        <taxon>Bacteria</taxon>
        <taxon>Pseudomonadati</taxon>
        <taxon>Pseudomonadota</taxon>
        <taxon>Alphaproteobacteria</taxon>
        <taxon>Acetobacterales</taxon>
        <taxon>Acetobacteraceae</taxon>
        <taxon>Rhizosaccharibacter</taxon>
    </lineage>
</organism>
<feature type="compositionally biased region" description="Low complexity" evidence="1">
    <location>
        <begin position="203"/>
        <end position="212"/>
    </location>
</feature>
<evidence type="ECO:0000313" key="4">
    <source>
        <dbReference type="Proteomes" id="UP001524547"/>
    </source>
</evidence>
<keyword evidence="2" id="KW-0472">Membrane</keyword>
<sequence length="220" mass="22872">MRDAEKPSRFRALFGPHAAGRPSPRRWLALGAGLAAAAGALGAGLVFGRRQPARDDGTTGRGLPGTPPDAGAVRQGFEGEDDSGRGLFKGLAWLVAAAVPAVALMFGLVAWFGALDHQGRRFTPEQSAPIVPPSPHLQAHPFAELRAEQDQEHALISQYRWLDAAHTHARVPVERAMALVAGHSLEPEPDPAAPDGTTGGANGRPPGNGAPDPRTPGGTP</sequence>